<evidence type="ECO:0000256" key="3">
    <source>
        <dbReference type="PROSITE-ProRule" id="PRU00708"/>
    </source>
</evidence>
<dbReference type="InterPro" id="IPR002885">
    <property type="entry name" value="PPR_rpt"/>
</dbReference>
<protein>
    <recommendedName>
        <fullName evidence="6">Pentatricopeptide repeat-containing protein</fullName>
    </recommendedName>
</protein>
<dbReference type="Proteomes" id="UP001177140">
    <property type="component" value="Unassembled WGS sequence"/>
</dbReference>
<dbReference type="Gene3D" id="1.25.40.10">
    <property type="entry name" value="Tetratricopeptide repeat domain"/>
    <property type="match status" value="2"/>
</dbReference>
<dbReference type="SUPFAM" id="SSF48452">
    <property type="entry name" value="TPR-like"/>
    <property type="match status" value="1"/>
</dbReference>
<feature type="repeat" description="PPR" evidence="3">
    <location>
        <begin position="391"/>
        <end position="426"/>
    </location>
</feature>
<keyword evidence="2" id="KW-0677">Repeat</keyword>
<evidence type="ECO:0008006" key="6">
    <source>
        <dbReference type="Google" id="ProtNLM"/>
    </source>
</evidence>
<dbReference type="Pfam" id="PF01535">
    <property type="entry name" value="PPR"/>
    <property type="match status" value="3"/>
</dbReference>
<accession>A0AA41VKT7</accession>
<evidence type="ECO:0000256" key="2">
    <source>
        <dbReference type="ARBA" id="ARBA00022737"/>
    </source>
</evidence>
<sequence>MKVLDLNKFWVELVFGWKQGNSLWHFKFLSWVWKKGISFTLRFNPMTVPFNLFTVIASATSRDIYAVLDNCVEEVRALESVEISKVLHCLWKCKMYEKAYQLSNWLETKGIFKFEDEKDYVTRLDLIAKVRGMAMAQKYMNESIPERLKGEKVYGTMLCNYVILGNVKKAEQLFDKMKGLGFAGKCFSCEQMILLYRRSDRKKIASVISFMEENDVKPSPFVYQVLMDVKGQSNDIPGMEGVVEAMKSDGLELDNRIRAVLARHYTHAGFHDKAGEILKDMEGEDSEENRLVYKDLLPLYAALGKADEVERIWNVCESNDRADDYFAAISAFGKVGKVEKAEEIFEKRIKSGKSLSSKGYAALLNVYIEHKLLAKGNDLAKRMASANHPIDRFVWDTLVRLYIDAGEVEKADSVLEKAIRSKGVRPSYKAFQLIMDQYSRRGDIHNTERIFHSLRQSGYVGKIWYYQSLLQAYIKAKAPAYGFRERMKADNLIPNKLVAAQLAQVDPFKKTAATALSDLLD</sequence>
<name>A0AA41VKT7_PAPNU</name>
<dbReference type="EMBL" id="JAJJMA010242036">
    <property type="protein sequence ID" value="MCL7043009.1"/>
    <property type="molecule type" value="Genomic_DNA"/>
</dbReference>
<dbReference type="AlphaFoldDB" id="A0AA41VKT7"/>
<reference evidence="4" key="1">
    <citation type="submission" date="2022-03" db="EMBL/GenBank/DDBJ databases">
        <title>A functionally conserved STORR gene fusion in Papaver species that diverged 16.8 million years ago.</title>
        <authorList>
            <person name="Catania T."/>
        </authorList>
    </citation>
    <scope>NUCLEOTIDE SEQUENCE</scope>
    <source>
        <strain evidence="4">S-191538</strain>
    </source>
</reference>
<dbReference type="GO" id="GO:0005739">
    <property type="term" value="C:mitochondrion"/>
    <property type="evidence" value="ECO:0007669"/>
    <property type="project" value="TreeGrafter"/>
</dbReference>
<proteinExistence type="inferred from homology"/>
<comment type="caution">
    <text evidence="4">The sequence shown here is derived from an EMBL/GenBank/DDBJ whole genome shotgun (WGS) entry which is preliminary data.</text>
</comment>
<evidence type="ECO:0000313" key="5">
    <source>
        <dbReference type="Proteomes" id="UP001177140"/>
    </source>
</evidence>
<keyword evidence="5" id="KW-1185">Reference proteome</keyword>
<dbReference type="PROSITE" id="PS51375">
    <property type="entry name" value="PPR"/>
    <property type="match status" value="2"/>
</dbReference>
<feature type="repeat" description="PPR" evidence="3">
    <location>
        <begin position="150"/>
        <end position="184"/>
    </location>
</feature>
<dbReference type="PANTHER" id="PTHR45717">
    <property type="entry name" value="OS12G0527900 PROTEIN"/>
    <property type="match status" value="1"/>
</dbReference>
<dbReference type="GO" id="GO:0003729">
    <property type="term" value="F:mRNA binding"/>
    <property type="evidence" value="ECO:0007669"/>
    <property type="project" value="UniProtKB-ARBA"/>
</dbReference>
<evidence type="ECO:0000313" key="4">
    <source>
        <dbReference type="EMBL" id="MCL7043009.1"/>
    </source>
</evidence>
<dbReference type="NCBIfam" id="TIGR00756">
    <property type="entry name" value="PPR"/>
    <property type="match status" value="1"/>
</dbReference>
<evidence type="ECO:0000256" key="1">
    <source>
        <dbReference type="ARBA" id="ARBA00007626"/>
    </source>
</evidence>
<organism evidence="4 5">
    <name type="scientific">Papaver nudicaule</name>
    <name type="common">Iceland poppy</name>
    <dbReference type="NCBI Taxonomy" id="74823"/>
    <lineage>
        <taxon>Eukaryota</taxon>
        <taxon>Viridiplantae</taxon>
        <taxon>Streptophyta</taxon>
        <taxon>Embryophyta</taxon>
        <taxon>Tracheophyta</taxon>
        <taxon>Spermatophyta</taxon>
        <taxon>Magnoliopsida</taxon>
        <taxon>Ranunculales</taxon>
        <taxon>Papaveraceae</taxon>
        <taxon>Papaveroideae</taxon>
        <taxon>Papaver</taxon>
    </lineage>
</organism>
<comment type="similarity">
    <text evidence="1">Belongs to the PPR family. P subfamily.</text>
</comment>
<dbReference type="InterPro" id="IPR011990">
    <property type="entry name" value="TPR-like_helical_dom_sf"/>
</dbReference>
<dbReference type="PANTHER" id="PTHR45717:SF15">
    <property type="entry name" value="AGL218WP"/>
    <property type="match status" value="1"/>
</dbReference>
<gene>
    <name evidence="4" type="ORF">MKW94_013359</name>
</gene>